<feature type="coiled-coil region" evidence="5">
    <location>
        <begin position="393"/>
        <end position="427"/>
    </location>
</feature>
<dbReference type="InterPro" id="IPR027370">
    <property type="entry name" value="Znf-RING_euk"/>
</dbReference>
<keyword evidence="2 4" id="KW-0863">Zinc-finger</keyword>
<keyword evidence="5" id="KW-0175">Coiled coil</keyword>
<dbReference type="PROSITE" id="PS50330">
    <property type="entry name" value="UIM"/>
    <property type="match status" value="2"/>
</dbReference>
<dbReference type="Gene3D" id="3.30.40.10">
    <property type="entry name" value="Zinc/RING finger domain, C3HC4 (zinc finger)"/>
    <property type="match status" value="1"/>
</dbReference>
<dbReference type="InterPro" id="IPR001841">
    <property type="entry name" value="Znf_RING"/>
</dbReference>
<dbReference type="SMART" id="SM00726">
    <property type="entry name" value="UIM"/>
    <property type="match status" value="3"/>
</dbReference>
<evidence type="ECO:0000256" key="1">
    <source>
        <dbReference type="ARBA" id="ARBA00022723"/>
    </source>
</evidence>
<evidence type="ECO:0000313" key="8">
    <source>
        <dbReference type="EMBL" id="KAK4317538.1"/>
    </source>
</evidence>
<reference evidence="8" key="1">
    <citation type="submission" date="2023-11" db="EMBL/GenBank/DDBJ databases">
        <title>Genome assemblies of two species of porcelain crab, Petrolisthes cinctipes and Petrolisthes manimaculis (Anomura: Porcellanidae).</title>
        <authorList>
            <person name="Angst P."/>
        </authorList>
    </citation>
    <scope>NUCLEOTIDE SEQUENCE</scope>
    <source>
        <strain evidence="8">PB745_02</strain>
        <tissue evidence="8">Gill</tissue>
    </source>
</reference>
<evidence type="ECO:0000256" key="3">
    <source>
        <dbReference type="ARBA" id="ARBA00022833"/>
    </source>
</evidence>
<sequence length="562" mass="65280">MRAGDPMRGPAASAADNRDKMAAPIFQALLRNLPLIIQAGAGLYKLWVGVQGTKEENNKVIQAMTLLRSHQDDIDRLLEDPEQQRVLMEGYSILLRRIQERQSEQRNYGEPGRHQPIRNFEDGEINRHRENGNTGKEDYREQNPYRGEDYRCNNRERNCYRGGQEEGRQQAENGKKTTDADNVCRDRDKWLSKVKDHLLCDVCTEQYDNDHHRPLLLPTCGHTFCRNCLRSISCRQHLRCPVCRCDPFMDVSSLPTNMEVLSLLTEENEANGEDCEDVRGARCAPSAPCQDSYEENSCSYDIHGTAMMSFEEQLQYALMLSSELQGANNINPYSFLDEINNDDDELQMALAMSLDEHQEAQEANRHTLAERTEEQRQQMGNPIVGSRRDREEWWLLEREREEVREERERLDKEKEEWKRKMERENNQERARQNIRELTMCLDDSANDCCGEDEYCKENECCSEDEDCTDDKCGCEYQNCIEKECCLEEEAAEDLGNTVVGASYVDSASSMTDKANLLAIVNEEENRERRMRREKRRRMKFQEDLELARALSLSLQVNTPSQE</sequence>
<evidence type="ECO:0000256" key="2">
    <source>
        <dbReference type="ARBA" id="ARBA00022771"/>
    </source>
</evidence>
<keyword evidence="9" id="KW-1185">Reference proteome</keyword>
<evidence type="ECO:0000259" key="7">
    <source>
        <dbReference type="PROSITE" id="PS50089"/>
    </source>
</evidence>
<dbReference type="PROSITE" id="PS00518">
    <property type="entry name" value="ZF_RING_1"/>
    <property type="match status" value="1"/>
</dbReference>
<evidence type="ECO:0000256" key="4">
    <source>
        <dbReference type="PROSITE-ProRule" id="PRU00175"/>
    </source>
</evidence>
<protein>
    <recommendedName>
        <fullName evidence="7">RING-type domain-containing protein</fullName>
    </recommendedName>
</protein>
<organism evidence="8 9">
    <name type="scientific">Petrolisthes manimaculis</name>
    <dbReference type="NCBI Taxonomy" id="1843537"/>
    <lineage>
        <taxon>Eukaryota</taxon>
        <taxon>Metazoa</taxon>
        <taxon>Ecdysozoa</taxon>
        <taxon>Arthropoda</taxon>
        <taxon>Crustacea</taxon>
        <taxon>Multicrustacea</taxon>
        <taxon>Malacostraca</taxon>
        <taxon>Eumalacostraca</taxon>
        <taxon>Eucarida</taxon>
        <taxon>Decapoda</taxon>
        <taxon>Pleocyemata</taxon>
        <taxon>Anomura</taxon>
        <taxon>Galatheoidea</taxon>
        <taxon>Porcellanidae</taxon>
        <taxon>Petrolisthes</taxon>
    </lineage>
</organism>
<accession>A0AAE1UB66</accession>
<dbReference type="InterPro" id="IPR003903">
    <property type="entry name" value="UIM_dom"/>
</dbReference>
<keyword evidence="3" id="KW-0862">Zinc</keyword>
<dbReference type="GO" id="GO:0008270">
    <property type="term" value="F:zinc ion binding"/>
    <property type="evidence" value="ECO:0007669"/>
    <property type="project" value="UniProtKB-KW"/>
</dbReference>
<name>A0AAE1UB66_9EUCA</name>
<dbReference type="SMART" id="SM00184">
    <property type="entry name" value="RING"/>
    <property type="match status" value="1"/>
</dbReference>
<feature type="region of interest" description="Disordered" evidence="6">
    <location>
        <begin position="103"/>
        <end position="147"/>
    </location>
</feature>
<evidence type="ECO:0000256" key="6">
    <source>
        <dbReference type="SAM" id="MobiDB-lite"/>
    </source>
</evidence>
<proteinExistence type="predicted"/>
<keyword evidence="1" id="KW-0479">Metal-binding</keyword>
<evidence type="ECO:0000313" key="9">
    <source>
        <dbReference type="Proteomes" id="UP001292094"/>
    </source>
</evidence>
<comment type="caution">
    <text evidence="8">The sequence shown here is derived from an EMBL/GenBank/DDBJ whole genome shotgun (WGS) entry which is preliminary data.</text>
</comment>
<dbReference type="EMBL" id="JAWZYT010000915">
    <property type="protein sequence ID" value="KAK4317538.1"/>
    <property type="molecule type" value="Genomic_DNA"/>
</dbReference>
<feature type="domain" description="RING-type" evidence="7">
    <location>
        <begin position="200"/>
        <end position="244"/>
    </location>
</feature>
<dbReference type="AlphaFoldDB" id="A0AAE1UB66"/>
<feature type="compositionally biased region" description="Basic and acidic residues" evidence="6">
    <location>
        <begin position="119"/>
        <end position="147"/>
    </location>
</feature>
<gene>
    <name evidence="8" type="ORF">Pmani_011382</name>
</gene>
<dbReference type="Pfam" id="PF13445">
    <property type="entry name" value="zf-RING_UBOX"/>
    <property type="match status" value="1"/>
</dbReference>
<dbReference type="PROSITE" id="PS50089">
    <property type="entry name" value="ZF_RING_2"/>
    <property type="match status" value="1"/>
</dbReference>
<dbReference type="InterPro" id="IPR017907">
    <property type="entry name" value="Znf_RING_CS"/>
</dbReference>
<dbReference type="InterPro" id="IPR013083">
    <property type="entry name" value="Znf_RING/FYVE/PHD"/>
</dbReference>
<evidence type="ECO:0000256" key="5">
    <source>
        <dbReference type="SAM" id="Coils"/>
    </source>
</evidence>
<dbReference type="Proteomes" id="UP001292094">
    <property type="component" value="Unassembled WGS sequence"/>
</dbReference>
<dbReference type="SUPFAM" id="SSF57850">
    <property type="entry name" value="RING/U-box"/>
    <property type="match status" value="1"/>
</dbReference>